<keyword evidence="1" id="KW-0812">Transmembrane</keyword>
<sequence>MFEVIVIIHLLAASIWMGGSIALVIAAVPSIRTLELEHRVIAMKRIGLRWRPLGYGSLIVLGVTGVELARHDWEAGRSPFQTILWIKIALSAGIVIASYLHNFVLGPRVQAEVREQRPQVTRPILVVVGYTSLALTITVPILGAVLANLAG</sequence>
<reference evidence="2" key="1">
    <citation type="submission" date="2020-05" db="EMBL/GenBank/DDBJ databases">
        <authorList>
            <person name="Chiriac C."/>
            <person name="Salcher M."/>
            <person name="Ghai R."/>
            <person name="Kavagutti S V."/>
        </authorList>
    </citation>
    <scope>NUCLEOTIDE SEQUENCE</scope>
</reference>
<feature type="transmembrane region" description="Helical" evidence="1">
    <location>
        <begin position="82"/>
        <end position="104"/>
    </location>
</feature>
<protein>
    <submittedName>
        <fullName evidence="2">Unannotated protein</fullName>
    </submittedName>
</protein>
<gene>
    <name evidence="2" type="ORF">UFOPK2399_00321</name>
</gene>
<keyword evidence="1" id="KW-1133">Transmembrane helix</keyword>
<organism evidence="2">
    <name type="scientific">freshwater metagenome</name>
    <dbReference type="NCBI Taxonomy" id="449393"/>
    <lineage>
        <taxon>unclassified sequences</taxon>
        <taxon>metagenomes</taxon>
        <taxon>ecological metagenomes</taxon>
    </lineage>
</organism>
<feature type="transmembrane region" description="Helical" evidence="1">
    <location>
        <begin position="52"/>
        <end position="70"/>
    </location>
</feature>
<evidence type="ECO:0000313" key="2">
    <source>
        <dbReference type="EMBL" id="CAB4686303.1"/>
    </source>
</evidence>
<proteinExistence type="predicted"/>
<evidence type="ECO:0000256" key="1">
    <source>
        <dbReference type="SAM" id="Phobius"/>
    </source>
</evidence>
<dbReference type="EMBL" id="CAEZXP010000001">
    <property type="protein sequence ID" value="CAB4686303.1"/>
    <property type="molecule type" value="Genomic_DNA"/>
</dbReference>
<accession>A0A6J6NPK1</accession>
<feature type="transmembrane region" description="Helical" evidence="1">
    <location>
        <begin position="6"/>
        <end position="31"/>
    </location>
</feature>
<feature type="transmembrane region" description="Helical" evidence="1">
    <location>
        <begin position="124"/>
        <end position="147"/>
    </location>
</feature>
<name>A0A6J6NPK1_9ZZZZ</name>
<keyword evidence="1" id="KW-0472">Membrane</keyword>
<dbReference type="AlphaFoldDB" id="A0A6J6NPK1"/>